<evidence type="ECO:0000256" key="1">
    <source>
        <dbReference type="SAM" id="Phobius"/>
    </source>
</evidence>
<accession>A0A1Y6B9S6</accession>
<dbReference type="OrthoDB" id="6072119at2"/>
<name>A0A1Y6B9S6_9BACT</name>
<protein>
    <submittedName>
        <fullName evidence="2">Uncharacterized protein</fullName>
    </submittedName>
</protein>
<keyword evidence="1" id="KW-0812">Transmembrane</keyword>
<reference evidence="3" key="1">
    <citation type="submission" date="2017-04" db="EMBL/GenBank/DDBJ databases">
        <authorList>
            <person name="Varghese N."/>
            <person name="Submissions S."/>
        </authorList>
    </citation>
    <scope>NUCLEOTIDE SEQUENCE [LARGE SCALE GENOMIC DNA]</scope>
    <source>
        <strain evidence="3">RKEM611</strain>
    </source>
</reference>
<feature type="transmembrane region" description="Helical" evidence="1">
    <location>
        <begin position="9"/>
        <end position="29"/>
    </location>
</feature>
<dbReference type="Proteomes" id="UP000192907">
    <property type="component" value="Unassembled WGS sequence"/>
</dbReference>
<keyword evidence="1" id="KW-1133">Transmembrane helix</keyword>
<keyword evidence="1" id="KW-0472">Membrane</keyword>
<dbReference type="EMBL" id="FWZT01000002">
    <property type="protein sequence ID" value="SME96805.1"/>
    <property type="molecule type" value="Genomic_DNA"/>
</dbReference>
<gene>
    <name evidence="2" type="ORF">SAMN06296036_102311</name>
</gene>
<dbReference type="AlphaFoldDB" id="A0A1Y6B9S6"/>
<organism evidence="2 3">
    <name type="scientific">Pseudobacteriovorax antillogorgiicola</name>
    <dbReference type="NCBI Taxonomy" id="1513793"/>
    <lineage>
        <taxon>Bacteria</taxon>
        <taxon>Pseudomonadati</taxon>
        <taxon>Bdellovibrionota</taxon>
        <taxon>Oligoflexia</taxon>
        <taxon>Oligoflexales</taxon>
        <taxon>Pseudobacteriovoracaceae</taxon>
        <taxon>Pseudobacteriovorax</taxon>
    </lineage>
</organism>
<evidence type="ECO:0000313" key="3">
    <source>
        <dbReference type="Proteomes" id="UP000192907"/>
    </source>
</evidence>
<proteinExistence type="predicted"/>
<evidence type="ECO:0000313" key="2">
    <source>
        <dbReference type="EMBL" id="SME96805.1"/>
    </source>
</evidence>
<keyword evidence="3" id="KW-1185">Reference proteome</keyword>
<sequence length="451" mass="51625">MVRIAAHGVYLRILILALMMGTLISVGFWPQTLWAQIHRAPIVIKAKDIARASRYPLNFYRLYRSSADGTAVPIPFQIDEVNEVGDYVLDQGVQPNIKTSNGYFDHIDELSLMGDDVGPKIPPSRWNGPKPQIVFEINFQLAQNSDESVKEGAVYLGIFFSGAPELSTKKYVVFNLDQDLIKTSRYEYVFDKKNYLVVKHIDMLRNDQDPVRMIDSSTFYMKADLKYFLTVDANHRSVNSSLEAYKTGPVRTIVRVNFFYSFLNLNFEVGMYTEVSFFSNSVILPAIIYNPIDGTKNLNDGSGFYYGFGFTKNPSQYEFKTNMDHAMDRDKGLLGLLRARPLKALYWASLVGSDSMMYVELRPSESMLRENNVPKVYLDNKSFDELKSRDNDDILPLGQSPVNLALAFDLTKFSKGEQIMAFQLFFENRKDPKIIEAFKTLSDWQVKIKRI</sequence>
<dbReference type="STRING" id="1513793.SAMN06296036_102311"/>
<dbReference type="RefSeq" id="WP_132315156.1">
    <property type="nucleotide sequence ID" value="NZ_FWZT01000002.1"/>
</dbReference>